<gene>
    <name evidence="1" type="ORF">ACFS29_19140</name>
</gene>
<protein>
    <recommendedName>
        <fullName evidence="3">PD-(D/E)XK nuclease superfamily protein</fullName>
    </recommendedName>
</protein>
<reference evidence="2" key="1">
    <citation type="journal article" date="2019" name="Int. J. Syst. Evol. Microbiol.">
        <title>The Global Catalogue of Microorganisms (GCM) 10K type strain sequencing project: providing services to taxonomists for standard genome sequencing and annotation.</title>
        <authorList>
            <consortium name="The Broad Institute Genomics Platform"/>
            <consortium name="The Broad Institute Genome Sequencing Center for Infectious Disease"/>
            <person name="Wu L."/>
            <person name="Ma J."/>
        </authorList>
    </citation>
    <scope>NUCLEOTIDE SEQUENCE [LARGE SCALE GENOMIC DNA]</scope>
    <source>
        <strain evidence="2">KCTC 32514</strain>
    </source>
</reference>
<evidence type="ECO:0000313" key="1">
    <source>
        <dbReference type="EMBL" id="MFD2917776.1"/>
    </source>
</evidence>
<evidence type="ECO:0008006" key="3">
    <source>
        <dbReference type="Google" id="ProtNLM"/>
    </source>
</evidence>
<keyword evidence="2" id="KW-1185">Reference proteome</keyword>
<name>A0ABW5ZZK5_9FLAO</name>
<organism evidence="1 2">
    <name type="scientific">Psychroserpens luteus</name>
    <dbReference type="NCBI Taxonomy" id="1434066"/>
    <lineage>
        <taxon>Bacteria</taxon>
        <taxon>Pseudomonadati</taxon>
        <taxon>Bacteroidota</taxon>
        <taxon>Flavobacteriia</taxon>
        <taxon>Flavobacteriales</taxon>
        <taxon>Flavobacteriaceae</taxon>
        <taxon>Psychroserpens</taxon>
    </lineage>
</organism>
<dbReference type="EMBL" id="JBHUOS010000016">
    <property type="protein sequence ID" value="MFD2917776.1"/>
    <property type="molecule type" value="Genomic_DNA"/>
</dbReference>
<accession>A0ABW5ZZK5</accession>
<sequence>MNYSKNLKEHLEKWFSKLRNSNLKLFHVELKLLLDNIESNQLAYSIIREAISKWSISSNELSRISDNLHYDFYQQKFENSENRAAFCYQLCHYLVKKNNYELNYNEDFGGNDYKETQNNVSKDLILPFIDYIISVLEESNSVLYLLEKYKKRTEWFTHEEIYTNYGILEKGYEDYLEDDLRKFLFDQGIEYPFSTPKSPSGRVDIVGNINTEDPLIIEIKIIDKSKGYGKNRIKSGLSQIIDYTDKFHKNQGFLVIFNFDNLEININLDDDNEFYPPNLVLNNKNYYFIIINMNLEIPASKRGKRKIMNLTIADLVD</sequence>
<dbReference type="RefSeq" id="WP_194507005.1">
    <property type="nucleotide sequence ID" value="NZ_JADILU010000002.1"/>
</dbReference>
<dbReference type="Proteomes" id="UP001597548">
    <property type="component" value="Unassembled WGS sequence"/>
</dbReference>
<proteinExistence type="predicted"/>
<comment type="caution">
    <text evidence="1">The sequence shown here is derived from an EMBL/GenBank/DDBJ whole genome shotgun (WGS) entry which is preliminary data.</text>
</comment>
<evidence type="ECO:0000313" key="2">
    <source>
        <dbReference type="Proteomes" id="UP001597548"/>
    </source>
</evidence>